<dbReference type="EMBL" id="JAGSOG010000244">
    <property type="protein sequence ID" value="MBR7837955.1"/>
    <property type="molecule type" value="Genomic_DNA"/>
</dbReference>
<sequence length="230" mass="25051">MPYPTTFPPAAADQSATDLAARPCPRLSGPRELARRLAELDERYIRGQFVALDELAAPRDGGARAARELIAQGRLPQPAYRLDDGSDMVAADFFAPLDAAGGVDALPEWFRKGYLAAAERFGLPDGPAEADEQWAEYLSGGYGVCLREVTPASIAEKARHITTIERLLLDPRPADPSWAEQLRVAVDSLAAIELPGSPLDPPRWGGPMSPQWYGAYLRGYFPQVFGEDSR</sequence>
<keyword evidence="3" id="KW-1185">Reference proteome</keyword>
<name>A0A941EUK5_9ACTN</name>
<comment type="caution">
    <text evidence="2">The sequence shown here is derived from an EMBL/GenBank/DDBJ whole genome shotgun (WGS) entry which is preliminary data.</text>
</comment>
<organism evidence="2 3">
    <name type="scientific">Actinospica durhamensis</name>
    <dbReference type="NCBI Taxonomy" id="1508375"/>
    <lineage>
        <taxon>Bacteria</taxon>
        <taxon>Bacillati</taxon>
        <taxon>Actinomycetota</taxon>
        <taxon>Actinomycetes</taxon>
        <taxon>Catenulisporales</taxon>
        <taxon>Actinospicaceae</taxon>
        <taxon>Actinospica</taxon>
    </lineage>
</organism>
<dbReference type="RefSeq" id="WP_212532416.1">
    <property type="nucleotide sequence ID" value="NZ_JAGSOG010000244.1"/>
</dbReference>
<dbReference type="InterPro" id="IPR045694">
    <property type="entry name" value="DUF6058"/>
</dbReference>
<dbReference type="Proteomes" id="UP000675781">
    <property type="component" value="Unassembled WGS sequence"/>
</dbReference>
<feature type="compositionally biased region" description="Low complexity" evidence="1">
    <location>
        <begin position="10"/>
        <end position="21"/>
    </location>
</feature>
<protein>
    <submittedName>
        <fullName evidence="2">Uncharacterized protein</fullName>
    </submittedName>
</protein>
<feature type="region of interest" description="Disordered" evidence="1">
    <location>
        <begin position="1"/>
        <end position="25"/>
    </location>
</feature>
<dbReference type="Pfam" id="PF19531">
    <property type="entry name" value="DUF6058"/>
    <property type="match status" value="1"/>
</dbReference>
<evidence type="ECO:0000313" key="2">
    <source>
        <dbReference type="EMBL" id="MBR7837955.1"/>
    </source>
</evidence>
<dbReference type="AlphaFoldDB" id="A0A941EUK5"/>
<reference evidence="2" key="1">
    <citation type="submission" date="2021-04" db="EMBL/GenBank/DDBJ databases">
        <title>Genome based classification of Actinospica acidithermotolerans sp. nov., an actinobacterium isolated from an Indonesian hot spring.</title>
        <authorList>
            <person name="Kusuma A.B."/>
            <person name="Putra K.E."/>
            <person name="Nafisah S."/>
            <person name="Loh J."/>
            <person name="Nouioui I."/>
            <person name="Goodfellow M."/>
        </authorList>
    </citation>
    <scope>NUCLEOTIDE SEQUENCE</scope>
    <source>
        <strain evidence="2">CSCA 57</strain>
    </source>
</reference>
<accession>A0A941EUK5</accession>
<gene>
    <name evidence="2" type="ORF">KDL01_32080</name>
</gene>
<proteinExistence type="predicted"/>
<evidence type="ECO:0000256" key="1">
    <source>
        <dbReference type="SAM" id="MobiDB-lite"/>
    </source>
</evidence>
<evidence type="ECO:0000313" key="3">
    <source>
        <dbReference type="Proteomes" id="UP000675781"/>
    </source>
</evidence>